<dbReference type="Proteomes" id="UP000007509">
    <property type="component" value="Unassembled WGS sequence"/>
</dbReference>
<dbReference type="NCBIfam" id="NF047539">
    <property type="entry name" value="XAC2610_fam"/>
    <property type="match status" value="1"/>
</dbReference>
<dbReference type="AlphaFoldDB" id="J2KSS2"/>
<sequence length="214" mass="24869">MKTYVIILSLFFLSCSKKYNNDVENLKSNYSVNEKKIENKIKNKNTFQFSVSLVEKDNDNRPLKLKIEVRENSKHFQDILYSPGIWSAVEDSLIINQIDYFSTYSSIHEGIESYHDFIIADFNFDDLEDFAILYDIGGNSGPVYSYYFQSKKGDFNVNKDFPLNHGPFPKVINKKDKTLTIKNPLGCCKISTTVFQSKENNKWKTISSKEEEMK</sequence>
<accession>J2KSS2</accession>
<dbReference type="OrthoDB" id="956454at2"/>
<dbReference type="PROSITE" id="PS51257">
    <property type="entry name" value="PROKAR_LIPOPROTEIN"/>
    <property type="match status" value="1"/>
</dbReference>
<protein>
    <recommendedName>
        <fullName evidence="3">Lipoprotein</fullName>
    </recommendedName>
</protein>
<evidence type="ECO:0000313" key="2">
    <source>
        <dbReference type="Proteomes" id="UP000007509"/>
    </source>
</evidence>
<dbReference type="RefSeq" id="WP_007839367.1">
    <property type="nucleotide sequence ID" value="NZ_AKJY01000002.1"/>
</dbReference>
<dbReference type="EMBL" id="AKJY01000002">
    <property type="protein sequence ID" value="EJL76058.1"/>
    <property type="molecule type" value="Genomic_DNA"/>
</dbReference>
<organism evidence="1 2">
    <name type="scientific">Chryseobacterium populi</name>
    <dbReference type="NCBI Taxonomy" id="1144316"/>
    <lineage>
        <taxon>Bacteria</taxon>
        <taxon>Pseudomonadati</taxon>
        <taxon>Bacteroidota</taxon>
        <taxon>Flavobacteriia</taxon>
        <taxon>Flavobacteriales</taxon>
        <taxon>Weeksellaceae</taxon>
        <taxon>Chryseobacterium group</taxon>
        <taxon>Chryseobacterium</taxon>
    </lineage>
</organism>
<evidence type="ECO:0008006" key="3">
    <source>
        <dbReference type="Google" id="ProtNLM"/>
    </source>
</evidence>
<gene>
    <name evidence="1" type="ORF">PMI13_00027</name>
</gene>
<proteinExistence type="predicted"/>
<evidence type="ECO:0000313" key="1">
    <source>
        <dbReference type="EMBL" id="EJL76058.1"/>
    </source>
</evidence>
<name>J2KSS2_9FLAO</name>
<dbReference type="PATRIC" id="fig|1144316.3.peg.28"/>
<reference evidence="1 2" key="1">
    <citation type="journal article" date="2012" name="J. Bacteriol.">
        <title>Twenty-one genome sequences from Pseudomonas species and 19 genome sequences from diverse bacteria isolated from the rhizosphere and endosphere of Populus deltoides.</title>
        <authorList>
            <person name="Brown S.D."/>
            <person name="Utturkar S.M."/>
            <person name="Klingeman D.M."/>
            <person name="Johnson C.M."/>
            <person name="Martin S.L."/>
            <person name="Land M.L."/>
            <person name="Lu T.Y."/>
            <person name="Schadt C.W."/>
            <person name="Doktycz M.J."/>
            <person name="Pelletier D.A."/>
        </authorList>
    </citation>
    <scope>NUCLEOTIDE SEQUENCE [LARGE SCALE GENOMIC DNA]</scope>
    <source>
        <strain evidence="1 2">CF314</strain>
    </source>
</reference>
<dbReference type="InterPro" id="IPR058087">
    <property type="entry name" value="XAC2610_dom"/>
</dbReference>
<comment type="caution">
    <text evidence="1">The sequence shown here is derived from an EMBL/GenBank/DDBJ whole genome shotgun (WGS) entry which is preliminary data.</text>
</comment>
<keyword evidence="2" id="KW-1185">Reference proteome</keyword>